<keyword evidence="2" id="KW-0812">Transmembrane</keyword>
<dbReference type="STRING" id="481448.Minf_1380"/>
<keyword evidence="2" id="KW-0472">Membrane</keyword>
<feature type="coiled-coil region" evidence="1">
    <location>
        <begin position="127"/>
        <end position="161"/>
    </location>
</feature>
<sequence>MIYFHKKEFKRMISNSFFLSLSIISIDLKRDMPENPIEEKANEIIEERLEEERKKEKWLFHVSFSIILMAVLGTIVAADSENSVTEAIILRNEAILLQDKATDMWNFFQAKSMREAGYRIANILNPRPEFEQEIERYKKEKKEIEQKAKLLEEQVTERIKESDRHYHKHHIFRMAGILVQVGIALSSVSALMKKKPVWYLAVSLAMGGLIVFSAALLQ</sequence>
<evidence type="ECO:0008006" key="5">
    <source>
        <dbReference type="Google" id="ProtNLM"/>
    </source>
</evidence>
<feature type="transmembrane region" description="Helical" evidence="2">
    <location>
        <begin position="58"/>
        <end position="78"/>
    </location>
</feature>
<dbReference type="EMBL" id="CP000975">
    <property type="protein sequence ID" value="ACD83434.1"/>
    <property type="molecule type" value="Genomic_DNA"/>
</dbReference>
<feature type="transmembrane region" description="Helical" evidence="2">
    <location>
        <begin position="171"/>
        <end position="191"/>
    </location>
</feature>
<dbReference type="KEGG" id="min:Minf_1380"/>
<keyword evidence="2" id="KW-1133">Transmembrane helix</keyword>
<name>B3DVT1_METI4</name>
<proteinExistence type="predicted"/>
<protein>
    <recommendedName>
        <fullName evidence="5">DUF4337 domain-containing protein</fullName>
    </recommendedName>
</protein>
<evidence type="ECO:0000256" key="1">
    <source>
        <dbReference type="SAM" id="Coils"/>
    </source>
</evidence>
<evidence type="ECO:0000313" key="3">
    <source>
        <dbReference type="EMBL" id="ACD83434.1"/>
    </source>
</evidence>
<gene>
    <name evidence="3" type="ordered locus">Minf_1380</name>
</gene>
<keyword evidence="1" id="KW-0175">Coiled coil</keyword>
<evidence type="ECO:0000313" key="4">
    <source>
        <dbReference type="Proteomes" id="UP000009149"/>
    </source>
</evidence>
<feature type="transmembrane region" description="Helical" evidence="2">
    <location>
        <begin position="197"/>
        <end position="217"/>
    </location>
</feature>
<accession>B3DVT1</accession>
<reference evidence="3 4" key="1">
    <citation type="journal article" date="2008" name="Biol. Direct">
        <title>Complete genome sequence of the extremely acidophilic methanotroph isolate V4, Methylacidiphilum infernorum, a representative of the bacterial phylum Verrucomicrobia.</title>
        <authorList>
            <person name="Hou S."/>
            <person name="Makarova K.S."/>
            <person name="Saw J.H."/>
            <person name="Senin P."/>
            <person name="Ly B.V."/>
            <person name="Zhou Z."/>
            <person name="Ren Y."/>
            <person name="Wang J."/>
            <person name="Galperin M.Y."/>
            <person name="Omelchenko M.V."/>
            <person name="Wolf Y.I."/>
            <person name="Yutin N."/>
            <person name="Koonin E.V."/>
            <person name="Stott M.B."/>
            <person name="Mountain B.W."/>
            <person name="Crowe M.A."/>
            <person name="Smirnova A.V."/>
            <person name="Dunfield P.F."/>
            <person name="Feng L."/>
            <person name="Wang L."/>
            <person name="Alam M."/>
        </authorList>
    </citation>
    <scope>NUCLEOTIDE SEQUENCE [LARGE SCALE GENOMIC DNA]</scope>
    <source>
        <strain evidence="4">Isolate V4</strain>
    </source>
</reference>
<organism evidence="3 4">
    <name type="scientific">Methylacidiphilum infernorum (isolate V4)</name>
    <name type="common">Methylokorus infernorum (strain V4)</name>
    <dbReference type="NCBI Taxonomy" id="481448"/>
    <lineage>
        <taxon>Bacteria</taxon>
        <taxon>Pseudomonadati</taxon>
        <taxon>Verrucomicrobiota</taxon>
        <taxon>Methylacidiphilae</taxon>
        <taxon>Methylacidiphilales</taxon>
        <taxon>Methylacidiphilaceae</taxon>
        <taxon>Methylacidiphilum (ex Ratnadevi et al. 2023)</taxon>
    </lineage>
</organism>
<dbReference type="HOGENOM" id="CLU_098538_0_0_0"/>
<dbReference type="Proteomes" id="UP000009149">
    <property type="component" value="Chromosome"/>
</dbReference>
<dbReference type="Pfam" id="PF14235">
    <property type="entry name" value="DUF4337"/>
    <property type="match status" value="1"/>
</dbReference>
<evidence type="ECO:0000256" key="2">
    <source>
        <dbReference type="SAM" id="Phobius"/>
    </source>
</evidence>
<dbReference type="eggNOG" id="ENOG502Z7XD">
    <property type="taxonomic scope" value="Bacteria"/>
</dbReference>
<dbReference type="InterPro" id="IPR025570">
    <property type="entry name" value="DUF4337"/>
</dbReference>
<dbReference type="AlphaFoldDB" id="B3DVT1"/>